<dbReference type="FunFam" id="1.10.268.10:FF:000001">
    <property type="entry name" value="DNA gyrase subunit A"/>
    <property type="match status" value="1"/>
</dbReference>
<dbReference type="EMBL" id="PEZF01000101">
    <property type="protein sequence ID" value="PIS16591.1"/>
    <property type="molecule type" value="Genomic_DNA"/>
</dbReference>
<comment type="function">
    <text evidence="9">A type II topoisomerase that negatively supercoils closed circular double-stranded (ds) DNA in an ATP-dependent manner to modulate DNA topology and maintain chromosomes in an underwound state. Negative supercoiling favors strand separation, and DNA replication, transcription, recombination and repair, all of which involve strand separation. Also able to catalyze the interconversion of other topological isomers of dsDNA rings, including catenanes and knotted rings. Type II topoisomerases break and join 2 DNA strands simultaneously in an ATP-dependent manner.</text>
</comment>
<comment type="similarity">
    <text evidence="2 9">Belongs to the type II topoisomerase GyrA/ParC subunit family.</text>
</comment>
<evidence type="ECO:0000256" key="3">
    <source>
        <dbReference type="ARBA" id="ARBA00022741"/>
    </source>
</evidence>
<evidence type="ECO:0000256" key="5">
    <source>
        <dbReference type="ARBA" id="ARBA00023029"/>
    </source>
</evidence>
<dbReference type="Proteomes" id="UP000229080">
    <property type="component" value="Unassembled WGS sequence"/>
</dbReference>
<evidence type="ECO:0000313" key="12">
    <source>
        <dbReference type="EMBL" id="PIS16591.1"/>
    </source>
</evidence>
<dbReference type="EC" id="5.6.2.2" evidence="9"/>
<evidence type="ECO:0000256" key="4">
    <source>
        <dbReference type="ARBA" id="ARBA00022840"/>
    </source>
</evidence>
<dbReference type="GO" id="GO:0006261">
    <property type="term" value="P:DNA-templated DNA replication"/>
    <property type="evidence" value="ECO:0007669"/>
    <property type="project" value="UniProtKB-UniRule"/>
</dbReference>
<organism evidence="12 13">
    <name type="scientific">Candidatus Portnoybacteria bacterium CG09_land_8_20_14_0_10_44_13</name>
    <dbReference type="NCBI Taxonomy" id="1974811"/>
    <lineage>
        <taxon>Bacteria</taxon>
        <taxon>Candidatus Portnoyibacteriota</taxon>
    </lineage>
</organism>
<keyword evidence="5 9" id="KW-0799">Topoisomerase</keyword>
<feature type="domain" description="Topo IIA-type catalytic" evidence="11">
    <location>
        <begin position="32"/>
        <end position="498"/>
    </location>
</feature>
<dbReference type="FunFam" id="3.30.1360.40:FF:000002">
    <property type="entry name" value="DNA gyrase subunit A"/>
    <property type="match status" value="1"/>
</dbReference>
<comment type="miscellaneous">
    <text evidence="9">Few gyrases are as efficient as E.coli at forming negative supercoils. Not all organisms have 2 type II topoisomerases; in organisms with a single type II topoisomerase this enzyme also has to decatenate newly replicated chromosomes.</text>
</comment>
<dbReference type="NCBIfam" id="TIGR01063">
    <property type="entry name" value="gyrA"/>
    <property type="match status" value="1"/>
</dbReference>
<dbReference type="SUPFAM" id="SSF101904">
    <property type="entry name" value="GyrA/ParC C-terminal domain-like"/>
    <property type="match status" value="1"/>
</dbReference>
<gene>
    <name evidence="9" type="primary">gyrA</name>
    <name evidence="12" type="ORF">COT61_03070</name>
</gene>
<dbReference type="GO" id="GO:0034335">
    <property type="term" value="F:DNA negative supercoiling activity"/>
    <property type="evidence" value="ECO:0007669"/>
    <property type="project" value="UniProtKB-ARBA"/>
</dbReference>
<name>A0A2H0WVG2_9BACT</name>
<dbReference type="Pfam" id="PF00521">
    <property type="entry name" value="DNA_topoisoIV"/>
    <property type="match status" value="1"/>
</dbReference>
<dbReference type="GO" id="GO:0009330">
    <property type="term" value="C:DNA topoisomerase type II (double strand cut, ATP-hydrolyzing) complex"/>
    <property type="evidence" value="ECO:0007669"/>
    <property type="project" value="TreeGrafter"/>
</dbReference>
<evidence type="ECO:0000256" key="1">
    <source>
        <dbReference type="ARBA" id="ARBA00000185"/>
    </source>
</evidence>
<keyword evidence="4 9" id="KW-0067">ATP-binding</keyword>
<dbReference type="AlphaFoldDB" id="A0A2H0WVG2"/>
<dbReference type="Pfam" id="PF03989">
    <property type="entry name" value="DNA_gyraseA_C"/>
    <property type="match status" value="6"/>
</dbReference>
<dbReference type="PANTHER" id="PTHR43493:SF5">
    <property type="entry name" value="DNA GYRASE SUBUNIT A, CHLOROPLASTIC_MITOCHONDRIAL"/>
    <property type="match status" value="1"/>
</dbReference>
<evidence type="ECO:0000256" key="6">
    <source>
        <dbReference type="ARBA" id="ARBA00023125"/>
    </source>
</evidence>
<evidence type="ECO:0000256" key="10">
    <source>
        <dbReference type="PROSITE-ProRule" id="PRU01384"/>
    </source>
</evidence>
<dbReference type="GO" id="GO:0005694">
    <property type="term" value="C:chromosome"/>
    <property type="evidence" value="ECO:0007669"/>
    <property type="project" value="InterPro"/>
</dbReference>
<comment type="subunit">
    <text evidence="8">Heterotetramer composed of ParC and ParE.</text>
</comment>
<evidence type="ECO:0000256" key="2">
    <source>
        <dbReference type="ARBA" id="ARBA00008263"/>
    </source>
</evidence>
<dbReference type="SMART" id="SM00434">
    <property type="entry name" value="TOP4c"/>
    <property type="match status" value="1"/>
</dbReference>
<comment type="caution">
    <text evidence="12">The sequence shown here is derived from an EMBL/GenBank/DDBJ whole genome shotgun (WGS) entry which is preliminary data.</text>
</comment>
<dbReference type="Gene3D" id="2.120.10.90">
    <property type="entry name" value="DNA gyrase/topoisomerase IV, subunit A, C-terminal"/>
    <property type="match status" value="1"/>
</dbReference>
<keyword evidence="7 9" id="KW-0413">Isomerase</keyword>
<feature type="active site" description="O-(5'-phospho-DNA)-tyrosine intermediate" evidence="9 10">
    <location>
        <position position="120"/>
    </location>
</feature>
<protein>
    <recommendedName>
        <fullName evidence="9">DNA gyrase subunit A</fullName>
        <ecNumber evidence="9">5.6.2.2</ecNumber>
    </recommendedName>
</protein>
<comment type="subcellular location">
    <subcellularLocation>
        <location evidence="9">Cytoplasm</location>
    </subcellularLocation>
</comment>
<dbReference type="InterPro" id="IPR035516">
    <property type="entry name" value="Gyrase/topoIV_suA_C"/>
</dbReference>
<keyword evidence="9" id="KW-0963">Cytoplasm</keyword>
<feature type="short sequence motif" description="GyrA-box" evidence="9">
    <location>
        <begin position="525"/>
        <end position="531"/>
    </location>
</feature>
<dbReference type="Gene3D" id="1.10.268.10">
    <property type="entry name" value="Topoisomerase, domain 3"/>
    <property type="match status" value="1"/>
</dbReference>
<keyword evidence="3 9" id="KW-0547">Nucleotide-binding</keyword>
<comment type="catalytic activity">
    <reaction evidence="1 9 10">
        <text>ATP-dependent breakage, passage and rejoining of double-stranded DNA.</text>
        <dbReference type="EC" id="5.6.2.2"/>
    </reaction>
</comment>
<dbReference type="GO" id="GO:0005524">
    <property type="term" value="F:ATP binding"/>
    <property type="evidence" value="ECO:0007669"/>
    <property type="project" value="UniProtKB-UniRule"/>
</dbReference>
<dbReference type="InterPro" id="IPR050220">
    <property type="entry name" value="Type_II_DNA_Topoisomerases"/>
</dbReference>
<dbReference type="GO" id="GO:0003677">
    <property type="term" value="F:DNA binding"/>
    <property type="evidence" value="ECO:0007669"/>
    <property type="project" value="UniProtKB-UniRule"/>
</dbReference>
<evidence type="ECO:0000259" key="11">
    <source>
        <dbReference type="PROSITE" id="PS52040"/>
    </source>
</evidence>
<dbReference type="InterPro" id="IPR005743">
    <property type="entry name" value="GyrA"/>
</dbReference>
<evidence type="ECO:0000256" key="9">
    <source>
        <dbReference type="HAMAP-Rule" id="MF_01897"/>
    </source>
</evidence>
<dbReference type="FunFam" id="3.90.199.10:FF:000001">
    <property type="entry name" value="DNA gyrase subunit A"/>
    <property type="match status" value="1"/>
</dbReference>
<dbReference type="NCBIfam" id="NF004044">
    <property type="entry name" value="PRK05561.1"/>
    <property type="match status" value="1"/>
</dbReference>
<evidence type="ECO:0000256" key="8">
    <source>
        <dbReference type="ARBA" id="ARBA00063644"/>
    </source>
</evidence>
<dbReference type="InterPro" id="IPR006691">
    <property type="entry name" value="GyrA/parC_rep"/>
</dbReference>
<dbReference type="Gene3D" id="3.30.1360.40">
    <property type="match status" value="1"/>
</dbReference>
<dbReference type="GO" id="GO:0006265">
    <property type="term" value="P:DNA topological change"/>
    <property type="evidence" value="ECO:0007669"/>
    <property type="project" value="UniProtKB-UniRule"/>
</dbReference>
<dbReference type="InterPro" id="IPR013760">
    <property type="entry name" value="Topo_IIA-like_dom_sf"/>
</dbReference>
<dbReference type="PANTHER" id="PTHR43493">
    <property type="entry name" value="DNA GYRASE/TOPOISOMERASE SUBUNIT A"/>
    <property type="match status" value="1"/>
</dbReference>
<comment type="subunit">
    <text evidence="9">Heterotetramer, composed of two GyrA and two GyrB chains. In the heterotetramer, GyrA contains the active site tyrosine that forms a transient covalent intermediate with DNA, while GyrB binds cofactors and catalyzes ATP hydrolysis.</text>
</comment>
<dbReference type="CDD" id="cd00187">
    <property type="entry name" value="TOP4c"/>
    <property type="match status" value="1"/>
</dbReference>
<dbReference type="InterPro" id="IPR002205">
    <property type="entry name" value="Topo_IIA_dom_A"/>
</dbReference>
<dbReference type="PROSITE" id="PS52040">
    <property type="entry name" value="TOPO_IIA"/>
    <property type="match status" value="1"/>
</dbReference>
<dbReference type="GO" id="GO:0005737">
    <property type="term" value="C:cytoplasm"/>
    <property type="evidence" value="ECO:0007669"/>
    <property type="project" value="UniProtKB-SubCell"/>
</dbReference>
<dbReference type="Gene3D" id="3.90.199.10">
    <property type="entry name" value="Topoisomerase II, domain 5"/>
    <property type="match status" value="1"/>
</dbReference>
<accession>A0A2H0WVG2</accession>
<evidence type="ECO:0000313" key="13">
    <source>
        <dbReference type="Proteomes" id="UP000229080"/>
    </source>
</evidence>
<dbReference type="SUPFAM" id="SSF56719">
    <property type="entry name" value="Type II DNA topoisomerase"/>
    <property type="match status" value="1"/>
</dbReference>
<dbReference type="HAMAP" id="MF_01897">
    <property type="entry name" value="GyrA"/>
    <property type="match status" value="1"/>
</dbReference>
<dbReference type="InterPro" id="IPR013757">
    <property type="entry name" value="Topo_IIA_A_a_sf"/>
</dbReference>
<proteinExistence type="inferred from homology"/>
<dbReference type="FunFam" id="2.120.10.90:FF:000005">
    <property type="entry name" value="DNA topoisomerase 4 subunit A"/>
    <property type="match status" value="1"/>
</dbReference>
<evidence type="ECO:0000256" key="7">
    <source>
        <dbReference type="ARBA" id="ARBA00023235"/>
    </source>
</evidence>
<reference evidence="13" key="1">
    <citation type="submission" date="2017-09" db="EMBL/GenBank/DDBJ databases">
        <title>Depth-based differentiation of microbial function through sediment-hosted aquifers and enrichment of novel symbionts in the deep terrestrial subsurface.</title>
        <authorList>
            <person name="Probst A.J."/>
            <person name="Ladd B."/>
            <person name="Jarett J.K."/>
            <person name="Geller-Mcgrath D.E."/>
            <person name="Sieber C.M.K."/>
            <person name="Emerson J.B."/>
            <person name="Anantharaman K."/>
            <person name="Thomas B.C."/>
            <person name="Malmstrom R."/>
            <person name="Stieglmeier M."/>
            <person name="Klingl A."/>
            <person name="Woyke T."/>
            <person name="Ryan C.M."/>
            <person name="Banfield J.F."/>
        </authorList>
    </citation>
    <scope>NUCLEOTIDE SEQUENCE [LARGE SCALE GENOMIC DNA]</scope>
</reference>
<keyword evidence="6 9" id="KW-0238">DNA-binding</keyword>
<dbReference type="NCBIfam" id="NF004043">
    <property type="entry name" value="PRK05560.1"/>
    <property type="match status" value="1"/>
</dbReference>
<sequence length="807" mass="89574">MEIGRIEKREIIEELKDSYLDYAMSVIIARALPDARDGFKPVHRRVLYAMWDTGVSATAKFRKSAYVVGEVLGKYHPHGDVAVYDALARMAQNFSLRYPLINGQGNFGSIDGDSPAAMRYTECRLTHLAEEMMVDIDKETVDWVDNYDGTRKEPAVLPAKFPQLLVNGAMGIAVGMATNIPPHNLKEVIEATIHLIHNPEASTEDLCQFVQGPDFPTGGIIYDKKAILSAYSLGKGAIVSRAKTEIAETKKNFFQITVTEIPYQVNKSALLEKMADLVKEKKIEGIKDIRDESDKEGLRIVIDLKGDASPQKILNQLFKLTDLQKSFHVNMLALVDGLQPQVLSLKGLLEQYLIHRYNVVTKRAKFDLKKAKERAHILEGLKKALDHIDQIISTIRKSDSKEDAKNNLMKKFKLTEIQSLAILALPLASLAKLERHKIEDELKEKHALIKELEATLKSPKKLQKIIENELIAMKEKYGDERRTKVFKGPIGEFSEEDLIAEEESIITLTEGGYIKRISPKTYRSQHRGGKGITGMTTREEDAVKYFLSSSTHDSILFFTNSGRVFQTKAYEIPSGSRVARGQAVVNMLQLGPSERVTAMLSVNTKKEKAGYLVMATQSGIIKKTSLTELENVRRSGLIAIKLDKGDQLGWADLSSGKDEIILVGQGGQAIRFKEKDVRPMGRGAAGVRGIRLKKSDLVIGMQIISDQNLKLLVITENGFGKATSLKQFKVQKRGGSGLKAAKVTSKTGAIVTARLLRAEDEDLIVISNKGQVIRLSLKDVPALGRATQGVRIMKLEVKDKVASITCV</sequence>
<dbReference type="InterPro" id="IPR013758">
    <property type="entry name" value="Topo_IIA_A/C_ab"/>
</dbReference>